<proteinExistence type="predicted"/>
<dbReference type="InterPro" id="IPR010001">
    <property type="entry name" value="BofA"/>
</dbReference>
<name>A0A133N094_FINMA</name>
<organism evidence="1 2">
    <name type="scientific">Finegoldia magna</name>
    <name type="common">Peptostreptococcus magnus</name>
    <dbReference type="NCBI Taxonomy" id="1260"/>
    <lineage>
        <taxon>Bacteria</taxon>
        <taxon>Bacillati</taxon>
        <taxon>Bacillota</taxon>
        <taxon>Tissierellia</taxon>
        <taxon>Tissierellales</taxon>
        <taxon>Peptoniphilaceae</taxon>
        <taxon>Finegoldia</taxon>
    </lineage>
</organism>
<reference evidence="1 2" key="1">
    <citation type="submission" date="2020-05" db="EMBL/GenBank/DDBJ databases">
        <title>FDA dAtabase for Regulatory Grade micrObial Sequences (FDA-ARGOS): Supporting development and validation of Infectious Disease Dx tests.</title>
        <authorList>
            <person name="Pederson C."/>
            <person name="Tallon L."/>
            <person name="Sadzewicz L."/>
            <person name="Zhao X."/>
            <person name="Vavikolanu K."/>
            <person name="Mehta A."/>
            <person name="Aluvathingal J."/>
            <person name="Nadendla S."/>
            <person name="Myers T."/>
            <person name="Yan Y."/>
            <person name="Sichtig H."/>
        </authorList>
    </citation>
    <scope>NUCLEOTIDE SEQUENCE [LARGE SCALE GENOMIC DNA]</scope>
    <source>
        <strain evidence="1 2">FDAARGOS_764</strain>
    </source>
</reference>
<dbReference type="AlphaFoldDB" id="A0A133N094"/>
<protein>
    <submittedName>
        <fullName evidence="1">Pro-sigmaK processing inhibitor BofA family protein</fullName>
    </submittedName>
</protein>
<evidence type="ECO:0000313" key="2">
    <source>
        <dbReference type="Proteomes" id="UP000502899"/>
    </source>
</evidence>
<evidence type="ECO:0000313" key="1">
    <source>
        <dbReference type="EMBL" id="QKH80356.1"/>
    </source>
</evidence>
<gene>
    <name evidence="1" type="ORF">FOC70_08340</name>
</gene>
<dbReference type="EMBL" id="CP054000">
    <property type="protein sequence ID" value="QKH80356.1"/>
    <property type="molecule type" value="Genomic_DNA"/>
</dbReference>
<accession>A0A133N094</accession>
<dbReference type="Proteomes" id="UP000502899">
    <property type="component" value="Chromosome"/>
</dbReference>
<sequence>MSLATIIIVLVSVAILALFFKISFKLGMHALSGFVGIFILNIFLSFFNLHIPYNLIDMLIAGIFGIPGLAILFLYYIIL</sequence>
<dbReference type="Pfam" id="PF07441">
    <property type="entry name" value="BofA"/>
    <property type="match status" value="1"/>
</dbReference>
<dbReference type="RefSeq" id="WP_002839920.1">
    <property type="nucleotide sequence ID" value="NZ_CABKMR010000001.1"/>
</dbReference>